<reference evidence="2 3" key="1">
    <citation type="submission" date="2017-06" db="EMBL/GenBank/DDBJ databases">
        <title>Raineya orbicola gen. nov., sp. nov. a slightly thermophilic bacterium of the phylum Bacteroidetes and the description of Raineyaceae fam. nov.</title>
        <authorList>
            <person name="Albuquerque L."/>
            <person name="Polonia A.R.M."/>
            <person name="Barroso C."/>
            <person name="Froufe H.J.C."/>
            <person name="Lage O."/>
            <person name="Lobo-Da-Cunha A."/>
            <person name="Egas C."/>
            <person name="Da Costa M.S."/>
        </authorList>
    </citation>
    <scope>NUCLEOTIDE SEQUENCE [LARGE SCALE GENOMIC DNA]</scope>
    <source>
        <strain evidence="2 3">SPSPC-11</strain>
    </source>
</reference>
<protein>
    <submittedName>
        <fullName evidence="2">Uncharacterized protein</fullName>
    </submittedName>
</protein>
<accession>A0A2N3II05</accession>
<gene>
    <name evidence="2" type="ORF">Rain11_1002</name>
</gene>
<feature type="transmembrane region" description="Helical" evidence="1">
    <location>
        <begin position="6"/>
        <end position="25"/>
    </location>
</feature>
<keyword evidence="1" id="KW-0812">Transmembrane</keyword>
<keyword evidence="1" id="KW-1133">Transmembrane helix</keyword>
<dbReference type="RefSeq" id="WP_101358269.1">
    <property type="nucleotide sequence ID" value="NZ_NKXO01000013.1"/>
</dbReference>
<sequence>MHLFIAILAFVIFGGMVFLVFYFRLQTIQESRKIVNYFQKIAKKFGLQAELERKNGNVALPHLQGVWENRHVLIERTIQEKYNYLVISVELKNLQKIHFQITPKNHLRAKEKADESQLVSTEIAWIDKDYFVSGSPAEKVKEITQNFFVPFVKKYAQIWFLFSTLLIFQNRITIVLLSSPKKLRYDLIIEQMLLDLQLLAKQIENENITKPT</sequence>
<dbReference type="Proteomes" id="UP000233387">
    <property type="component" value="Unassembled WGS sequence"/>
</dbReference>
<dbReference type="OrthoDB" id="9835667at2"/>
<evidence type="ECO:0000256" key="1">
    <source>
        <dbReference type="SAM" id="Phobius"/>
    </source>
</evidence>
<evidence type="ECO:0000313" key="2">
    <source>
        <dbReference type="EMBL" id="PKQ69937.1"/>
    </source>
</evidence>
<proteinExistence type="predicted"/>
<evidence type="ECO:0000313" key="3">
    <source>
        <dbReference type="Proteomes" id="UP000233387"/>
    </source>
</evidence>
<comment type="caution">
    <text evidence="2">The sequence shown here is derived from an EMBL/GenBank/DDBJ whole genome shotgun (WGS) entry which is preliminary data.</text>
</comment>
<keyword evidence="3" id="KW-1185">Reference proteome</keyword>
<dbReference type="AlphaFoldDB" id="A0A2N3II05"/>
<dbReference type="EMBL" id="NKXO01000013">
    <property type="protein sequence ID" value="PKQ69937.1"/>
    <property type="molecule type" value="Genomic_DNA"/>
</dbReference>
<name>A0A2N3II05_9BACT</name>
<keyword evidence="1" id="KW-0472">Membrane</keyword>
<organism evidence="2 3">
    <name type="scientific">Raineya orbicola</name>
    <dbReference type="NCBI Taxonomy" id="2016530"/>
    <lineage>
        <taxon>Bacteria</taxon>
        <taxon>Pseudomonadati</taxon>
        <taxon>Bacteroidota</taxon>
        <taxon>Cytophagia</taxon>
        <taxon>Cytophagales</taxon>
        <taxon>Raineyaceae</taxon>
        <taxon>Raineya</taxon>
    </lineage>
</organism>